<dbReference type="Proteomes" id="UP000629596">
    <property type="component" value="Unassembled WGS sequence"/>
</dbReference>
<dbReference type="SUPFAM" id="SSF56281">
    <property type="entry name" value="Metallo-hydrolase/oxidoreductase"/>
    <property type="match status" value="1"/>
</dbReference>
<dbReference type="GO" id="GO:0042781">
    <property type="term" value="F:3'-tRNA processing endoribonuclease activity"/>
    <property type="evidence" value="ECO:0007669"/>
    <property type="project" value="TreeGrafter"/>
</dbReference>
<evidence type="ECO:0000313" key="1">
    <source>
        <dbReference type="EMBL" id="MBC8601098.1"/>
    </source>
</evidence>
<name>A0A3D8HGX5_9BACT</name>
<dbReference type="EMBL" id="QREV01000008">
    <property type="protein sequence ID" value="RDU50161.1"/>
    <property type="molecule type" value="Genomic_DNA"/>
</dbReference>
<keyword evidence="4" id="KW-1185">Reference proteome</keyword>
<dbReference type="Gene3D" id="3.60.15.10">
    <property type="entry name" value="Ribonuclease Z/Hydroxyacylglutathione hydrolase-like"/>
    <property type="match status" value="1"/>
</dbReference>
<dbReference type="InterPro" id="IPR036866">
    <property type="entry name" value="RibonucZ/Hydroxyglut_hydro"/>
</dbReference>
<comment type="caution">
    <text evidence="2">The sequence shown here is derived from an EMBL/GenBank/DDBJ whole genome shotgun (WGS) entry which is preliminary data.</text>
</comment>
<reference evidence="2 3" key="1">
    <citation type="submission" date="2018-07" db="EMBL/GenBank/DDBJ databases">
        <title>Parabacteroides acidifaciens nov. sp., isolated from human feces.</title>
        <authorList>
            <person name="Wang Y.J."/>
        </authorList>
    </citation>
    <scope>NUCLEOTIDE SEQUENCE [LARGE SCALE GENOMIC DNA]</scope>
    <source>
        <strain evidence="2 3">426-9</strain>
    </source>
</reference>
<evidence type="ECO:0000313" key="3">
    <source>
        <dbReference type="Proteomes" id="UP000256321"/>
    </source>
</evidence>
<proteinExistence type="predicted"/>
<organism evidence="2 3">
    <name type="scientific">Parabacteroides acidifaciens</name>
    <dbReference type="NCBI Taxonomy" id="2290935"/>
    <lineage>
        <taxon>Bacteria</taxon>
        <taxon>Pseudomonadati</taxon>
        <taxon>Bacteroidota</taxon>
        <taxon>Bacteroidia</taxon>
        <taxon>Bacteroidales</taxon>
        <taxon>Tannerellaceae</taxon>
        <taxon>Parabacteroides</taxon>
    </lineage>
</organism>
<dbReference type="Pfam" id="PF23023">
    <property type="entry name" value="Anti-Pycsar_Apyc1"/>
    <property type="match status" value="1"/>
</dbReference>
<sequence>MKKTATELIMLGTGNATVTKCYNTCFIIKMEETLLLVDAGGGNGILTQLEKAQVQLADIHEMYVTHAHTDHILGAVWVVRMVIQRMLSKRYTGIFNLYSHAKVLQVLDYMLRMMLPKKQIALLGKQVLFHEIADKDVLRIGDMELQCFDILSTKEKQFGFRALLPDGKSLVCLGDEPYNESNRQYVENADWLLCEAFCLYEDREIFKPYEKHHSTALEAGRLAEELNVKNLLLYHTEDSRLDTRKKDYTAEASLNFSGFVVVPDDLEKISLK</sequence>
<keyword evidence="2" id="KW-0378">Hydrolase</keyword>
<evidence type="ECO:0000313" key="4">
    <source>
        <dbReference type="Proteomes" id="UP000629596"/>
    </source>
</evidence>
<reference evidence="1 4" key="2">
    <citation type="submission" date="2020-08" db="EMBL/GenBank/DDBJ databases">
        <title>Genome public.</title>
        <authorList>
            <person name="Liu C."/>
            <person name="Sun Q."/>
        </authorList>
    </citation>
    <scope>NUCLEOTIDE SEQUENCE [LARGE SCALE GENOMIC DNA]</scope>
    <source>
        <strain evidence="1 4">426_9</strain>
    </source>
</reference>
<accession>A0A3D8HGX5</accession>
<protein>
    <submittedName>
        <fullName evidence="2">MBL fold metallo-hydrolase</fullName>
    </submittedName>
</protein>
<dbReference type="Proteomes" id="UP000256321">
    <property type="component" value="Unassembled WGS sequence"/>
</dbReference>
<dbReference type="PANTHER" id="PTHR46018">
    <property type="entry name" value="ZINC PHOSPHODIESTERASE ELAC PROTEIN 1"/>
    <property type="match status" value="1"/>
</dbReference>
<dbReference type="EMBL" id="JACRTI010000008">
    <property type="protein sequence ID" value="MBC8601098.1"/>
    <property type="molecule type" value="Genomic_DNA"/>
</dbReference>
<dbReference type="PANTHER" id="PTHR46018:SF2">
    <property type="entry name" value="ZINC PHOSPHODIESTERASE ELAC PROTEIN 1"/>
    <property type="match status" value="1"/>
</dbReference>
<gene>
    <name evidence="2" type="ORF">DWU89_05215</name>
    <name evidence="1" type="ORF">H8784_05110</name>
</gene>
<dbReference type="RefSeq" id="WP_115498618.1">
    <property type="nucleotide sequence ID" value="NZ_JACRTI010000008.1"/>
</dbReference>
<evidence type="ECO:0000313" key="2">
    <source>
        <dbReference type="EMBL" id="RDU50161.1"/>
    </source>
</evidence>
<dbReference type="AlphaFoldDB" id="A0A3D8HGX5"/>